<comment type="caution">
    <text evidence="3">The sequence shown here is derived from an EMBL/GenBank/DDBJ whole genome shotgun (WGS) entry which is preliminary data.</text>
</comment>
<gene>
    <name evidence="3" type="ORF">HDF15_001082</name>
</gene>
<dbReference type="EMBL" id="JACHIO010000004">
    <property type="protein sequence ID" value="MBB5062745.1"/>
    <property type="molecule type" value="Genomic_DNA"/>
</dbReference>
<organism evidence="3 4">
    <name type="scientific">Granulicella mallensis</name>
    <dbReference type="NCBI Taxonomy" id="940614"/>
    <lineage>
        <taxon>Bacteria</taxon>
        <taxon>Pseudomonadati</taxon>
        <taxon>Acidobacteriota</taxon>
        <taxon>Terriglobia</taxon>
        <taxon>Terriglobales</taxon>
        <taxon>Acidobacteriaceae</taxon>
        <taxon>Granulicella</taxon>
    </lineage>
</organism>
<keyword evidence="2" id="KW-0472">Membrane</keyword>
<evidence type="ECO:0000313" key="4">
    <source>
        <dbReference type="Proteomes" id="UP000584867"/>
    </source>
</evidence>
<reference evidence="3 4" key="1">
    <citation type="submission" date="2020-08" db="EMBL/GenBank/DDBJ databases">
        <title>Genomic Encyclopedia of Type Strains, Phase IV (KMG-V): Genome sequencing to study the core and pangenomes of soil and plant-associated prokaryotes.</title>
        <authorList>
            <person name="Whitman W."/>
        </authorList>
    </citation>
    <scope>NUCLEOTIDE SEQUENCE [LARGE SCALE GENOMIC DNA]</scope>
    <source>
        <strain evidence="3 4">X5P3</strain>
    </source>
</reference>
<feature type="compositionally biased region" description="Polar residues" evidence="1">
    <location>
        <begin position="1"/>
        <end position="10"/>
    </location>
</feature>
<keyword evidence="2" id="KW-0812">Transmembrane</keyword>
<sequence>MAKATRTTVDGGTEVPPLQSKGNWRGKGDNKKQPQGQKSVAPIRQTLPSPKAASAGARCPTLVHTKGRRSATGLGGYRTAARMRLIPRRSGHTKIFRRPARHGSASDGRTGFENECKRTVNDPASDRGCVGHKLRLQRFASGQFCSARGTRSNTGTILSRHQPAVALFAQLSAGWGACPRSVQPPEVRPSLRSSVPVRIQGGCHSQLSIELVLSLVFFGAIFACSASLIHGL</sequence>
<evidence type="ECO:0000313" key="3">
    <source>
        <dbReference type="EMBL" id="MBB5062745.1"/>
    </source>
</evidence>
<protein>
    <submittedName>
        <fullName evidence="3">Uncharacterized protein</fullName>
    </submittedName>
</protein>
<name>A0A7W7ZMM7_9BACT</name>
<dbReference type="AlphaFoldDB" id="A0A7W7ZMM7"/>
<feature type="transmembrane region" description="Helical" evidence="2">
    <location>
        <begin position="211"/>
        <end position="229"/>
    </location>
</feature>
<feature type="region of interest" description="Disordered" evidence="1">
    <location>
        <begin position="1"/>
        <end position="73"/>
    </location>
</feature>
<keyword evidence="2" id="KW-1133">Transmembrane helix</keyword>
<accession>A0A7W7ZMM7</accession>
<evidence type="ECO:0000256" key="2">
    <source>
        <dbReference type="SAM" id="Phobius"/>
    </source>
</evidence>
<proteinExistence type="predicted"/>
<dbReference type="Proteomes" id="UP000584867">
    <property type="component" value="Unassembled WGS sequence"/>
</dbReference>
<evidence type="ECO:0000256" key="1">
    <source>
        <dbReference type="SAM" id="MobiDB-lite"/>
    </source>
</evidence>